<dbReference type="SMART" id="SM00248">
    <property type="entry name" value="ANK"/>
    <property type="match status" value="7"/>
</dbReference>
<dbReference type="InterPro" id="IPR056884">
    <property type="entry name" value="NPHP3-like_N"/>
</dbReference>
<dbReference type="InterPro" id="IPR036770">
    <property type="entry name" value="Ankyrin_rpt-contain_sf"/>
</dbReference>
<keyword evidence="2" id="KW-0040">ANK repeat</keyword>
<comment type="caution">
    <text evidence="5">The sequence shown here is derived from an EMBL/GenBank/DDBJ whole genome shotgun (WGS) entry which is preliminary data.</text>
</comment>
<dbReference type="Pfam" id="PF12796">
    <property type="entry name" value="Ank_2"/>
    <property type="match status" value="2"/>
</dbReference>
<dbReference type="PANTHER" id="PTHR10039:SF16">
    <property type="entry name" value="GPI INOSITOL-DEACYLASE"/>
    <property type="match status" value="1"/>
</dbReference>
<dbReference type="SUPFAM" id="SSF52540">
    <property type="entry name" value="P-loop containing nucleoside triphosphate hydrolases"/>
    <property type="match status" value="1"/>
</dbReference>
<keyword evidence="6" id="KW-1185">Reference proteome</keyword>
<sequence length="1093" mass="123406">MEAAGLASAILTFLDITAKILTRTREFLDQAEQAPAFLKALLNRLPVIQKSLQLIDEERRRQRVDAAFERKLFDVVEAAQVEIEQLNSYVSALIPQNVSSRLQRFDRAVKSVLVYEAKISSTLERLDQYSSDLILLQVSIVTSRTGRAEESTLQILQTLADNKSITEAQCIRDNILAWFDGMPRDDWVDLCLMRRSPGSAVWIFEKQVYEAWMSSNIIASPTRFLWIHGPAGCGKTFLAANVFECFESHNIETAAVFWRSGDRFDNATLDEIPRSWVTQLLLKNATNYRHLEELWKASNSRRASSQEVWQALKSILTSTTTVGITLLLDGLDSYREQQAKRARSFQSGSHETLHHAGMRDFFWLLKDTLEGHNCRFVCFSRPDGDIRSQISPSQLSADCPFDIQAWQYAITANDLKVEFSNLAFDMLAKQLPKKSYAFRLDLADHIAEQAEGHMSITMMLHQVSLLKPTHSEKKVRKMLEQPLGFLDDIYQTEFDRIKRLPLEDHNRACRMLRWIAHAIRPLNVQELLEAILIEADLKDFPDENFPDDLDDDAIWTEIQELCGRFVAFNPGEHYDEPRYWTVRLAHPAAKRFLCSKADFTPENHSSLFTAIEQANLLLGSRCIYYMMYDNVWPPTNSSCVSLSQSTLPAHPFLAYATRCFKDHFNNCPSSGRTRTDDTLLEAFLDQRYDKVIMWHRWKHGALGHETLKPDLEPSWDWGSRLAFSAAMELSDVVRQLLASPPLSSSELSEALCAACWSGSTDVMLTLLKKGADVDHIPPSGDPPLHVAAFYGKVDVVSFLIGKGANLNVSTNKGGTALHHAIRGGHEDVIRVLLMHGADAMLSRPADGYLPIHVAAQLRNLKCLSALISTDSLASRTVNAIANQGWSALGIAVSSLTDLETDRDIAKLLIDKGADSMQQFPDGRNAFYVCAEHGNYDLFQILATEVEELRRASGLGYTEGRSLLHAAVIGQHSDIVQTVLEVDANWSRQDNRGQTAFDLAEPLQRDVRSLIASHIAKTHNGRAFLINRLTASPPEDPDTYELYLSSVHLECLDQSADIPELLVQHLQTCQNEYHVICERMARTWRERRQHQPSP</sequence>
<dbReference type="EMBL" id="JAVHJV010000005">
    <property type="protein sequence ID" value="KAK5942307.1"/>
    <property type="molecule type" value="Genomic_DNA"/>
</dbReference>
<dbReference type="Pfam" id="PF22939">
    <property type="entry name" value="WHD_GPIID"/>
    <property type="match status" value="1"/>
</dbReference>
<dbReference type="Pfam" id="PF24883">
    <property type="entry name" value="NPHP3_N"/>
    <property type="match status" value="1"/>
</dbReference>
<name>A0ABR0RPH2_9EURO</name>
<dbReference type="InterPro" id="IPR027417">
    <property type="entry name" value="P-loop_NTPase"/>
</dbReference>
<gene>
    <name evidence="5" type="ORF">PMZ80_004870</name>
</gene>
<accession>A0ABR0RPH2</accession>
<dbReference type="InterPro" id="IPR002110">
    <property type="entry name" value="Ankyrin_rpt"/>
</dbReference>
<evidence type="ECO:0000256" key="2">
    <source>
        <dbReference type="PROSITE-ProRule" id="PRU00023"/>
    </source>
</evidence>
<organism evidence="5 6">
    <name type="scientific">Knufia obscura</name>
    <dbReference type="NCBI Taxonomy" id="1635080"/>
    <lineage>
        <taxon>Eukaryota</taxon>
        <taxon>Fungi</taxon>
        <taxon>Dikarya</taxon>
        <taxon>Ascomycota</taxon>
        <taxon>Pezizomycotina</taxon>
        <taxon>Eurotiomycetes</taxon>
        <taxon>Chaetothyriomycetidae</taxon>
        <taxon>Chaetothyriales</taxon>
        <taxon>Trichomeriaceae</taxon>
        <taxon>Knufia</taxon>
    </lineage>
</organism>
<dbReference type="RefSeq" id="XP_064730397.1">
    <property type="nucleotide sequence ID" value="XM_064873293.1"/>
</dbReference>
<dbReference type="PROSITE" id="PS50088">
    <property type="entry name" value="ANK_REPEAT"/>
    <property type="match status" value="3"/>
</dbReference>
<dbReference type="Proteomes" id="UP001334248">
    <property type="component" value="Unassembled WGS sequence"/>
</dbReference>
<dbReference type="SUPFAM" id="SSF48403">
    <property type="entry name" value="Ankyrin repeat"/>
    <property type="match status" value="1"/>
</dbReference>
<proteinExistence type="predicted"/>
<dbReference type="GeneID" id="89998319"/>
<dbReference type="PANTHER" id="PTHR10039">
    <property type="entry name" value="AMELOGENIN"/>
    <property type="match status" value="1"/>
</dbReference>
<protein>
    <submittedName>
        <fullName evidence="5">Uncharacterized protein</fullName>
    </submittedName>
</protein>
<evidence type="ECO:0000259" key="4">
    <source>
        <dbReference type="Pfam" id="PF24883"/>
    </source>
</evidence>
<feature type="repeat" description="ANK" evidence="2">
    <location>
        <begin position="958"/>
        <end position="990"/>
    </location>
</feature>
<evidence type="ECO:0000256" key="1">
    <source>
        <dbReference type="ARBA" id="ARBA00022737"/>
    </source>
</evidence>
<feature type="domain" description="GPI inositol-deacylase winged helix" evidence="3">
    <location>
        <begin position="506"/>
        <end position="596"/>
    </location>
</feature>
<dbReference type="InterPro" id="IPR054471">
    <property type="entry name" value="GPIID_WHD"/>
</dbReference>
<reference evidence="5 6" key="1">
    <citation type="journal article" date="2023" name="Res Sq">
        <title>Genomic and morphological characterization of Knufia obscura isolated from the Mars 2020 spacecraft assembly facility.</title>
        <authorList>
            <person name="Chander A.M."/>
            <person name="Teixeira M.M."/>
            <person name="Singh N.K."/>
            <person name="Williams M.P."/>
            <person name="Parker C.W."/>
            <person name="Leo P."/>
            <person name="Stajich J.E."/>
            <person name="Torok T."/>
            <person name="Tighe S."/>
            <person name="Mason C.E."/>
            <person name="Venkateswaran K."/>
        </authorList>
    </citation>
    <scope>NUCLEOTIDE SEQUENCE [LARGE SCALE GENOMIC DNA]</scope>
    <source>
        <strain evidence="5 6">CCFEE 5817</strain>
    </source>
</reference>
<evidence type="ECO:0000313" key="6">
    <source>
        <dbReference type="Proteomes" id="UP001334248"/>
    </source>
</evidence>
<dbReference type="PROSITE" id="PS50297">
    <property type="entry name" value="ANK_REP_REGION"/>
    <property type="match status" value="2"/>
</dbReference>
<feature type="domain" description="Nephrocystin 3-like N-terminal" evidence="4">
    <location>
        <begin position="198"/>
        <end position="339"/>
    </location>
</feature>
<dbReference type="Gene3D" id="1.25.40.20">
    <property type="entry name" value="Ankyrin repeat-containing domain"/>
    <property type="match status" value="2"/>
</dbReference>
<evidence type="ECO:0000259" key="3">
    <source>
        <dbReference type="Pfam" id="PF22939"/>
    </source>
</evidence>
<feature type="repeat" description="ANK" evidence="2">
    <location>
        <begin position="779"/>
        <end position="811"/>
    </location>
</feature>
<evidence type="ECO:0000313" key="5">
    <source>
        <dbReference type="EMBL" id="KAK5942307.1"/>
    </source>
</evidence>
<feature type="repeat" description="ANK" evidence="2">
    <location>
        <begin position="812"/>
        <end position="844"/>
    </location>
</feature>
<keyword evidence="1" id="KW-0677">Repeat</keyword>
<dbReference type="Gene3D" id="3.40.50.300">
    <property type="entry name" value="P-loop containing nucleotide triphosphate hydrolases"/>
    <property type="match status" value="1"/>
</dbReference>